<evidence type="ECO:0000313" key="2">
    <source>
        <dbReference type="EMBL" id="MBB2193588.1"/>
    </source>
</evidence>
<dbReference type="Proteomes" id="UP000561077">
    <property type="component" value="Unassembled WGS sequence"/>
</dbReference>
<keyword evidence="3" id="KW-1185">Reference proteome</keyword>
<evidence type="ECO:0000313" key="4">
    <source>
        <dbReference type="Proteomes" id="UP000561077"/>
    </source>
</evidence>
<gene>
    <name evidence="2" type="ORF">HLH25_08030</name>
    <name evidence="1" type="ORF">HLH26_07260</name>
</gene>
<reference evidence="3 4" key="1">
    <citation type="submission" date="2020-04" db="EMBL/GenBank/DDBJ databases">
        <title>Description of novel Gluconacetobacter.</title>
        <authorList>
            <person name="Sombolestani A."/>
        </authorList>
    </citation>
    <scope>NUCLEOTIDE SEQUENCE [LARGE SCALE GENOMIC DNA]</scope>
    <source>
        <strain evidence="2 3">LMG 1728</strain>
        <strain evidence="1 4">LMG 1731</strain>
    </source>
</reference>
<name>A0A7W4IKM2_9PROT</name>
<dbReference type="AlphaFoldDB" id="A0A7W4IKM2"/>
<dbReference type="RefSeq" id="WP_182973548.1">
    <property type="nucleotide sequence ID" value="NZ_JABEQN010000007.1"/>
</dbReference>
<protein>
    <submittedName>
        <fullName evidence="1">Uncharacterized protein</fullName>
    </submittedName>
</protein>
<dbReference type="EMBL" id="JABEQO010000007">
    <property type="protein sequence ID" value="MBB2164342.1"/>
    <property type="molecule type" value="Genomic_DNA"/>
</dbReference>
<evidence type="ECO:0000313" key="3">
    <source>
        <dbReference type="Proteomes" id="UP000540490"/>
    </source>
</evidence>
<proteinExistence type="predicted"/>
<accession>A0A7W4IKM2</accession>
<sequence>MQVRTVELDIVRPATSASAASAPGYGTRPHGVVVSPSAALEDVETLRFSDAGLVDGEDVYPPYVSEAFTIDRSLTLSADALGGARSFGSITLSNPGGALDSTILTRINDHLPVRIRAGRKHWDGTRGLWVDPSAADLVPVFAGLGRGWRPDRTTVAVDLLDATYWLDNTMPVTLYGGTGKLDGDSNVSGRAMPRLRGTACNLTPTLIDAVNYVYQVSDGPATITALYEGGYAGGIAAGGTVDDLYAASPAPGTYTVQTGSNGTWIRLGTKPVYAITVDATGQFRSGAAPTAVVDILRQLILEDVAMPAACIDPAWPAVSHDTPWPGGWYWDGSDAVTGAQAVTTLLSGLGLSLVPTRTGTLRPILLTAPTRATQPVASLTADVITEITAVSLDDTLSPPTWRWRIGWQHNFTPQAAGSTLHPQISPDRQSLVALADRTAVWWSTDIKSRWRVPNDPALVTTALASQADAQTIADRHGALWGIQRRLWAVNVPQDYAWSLDLGDPVWLQAPAVGLTGGAPGIVVSEQIQSTDGYVTIQIVV</sequence>
<dbReference type="EMBL" id="JABEQN010000007">
    <property type="protein sequence ID" value="MBB2193588.1"/>
    <property type="molecule type" value="Genomic_DNA"/>
</dbReference>
<comment type="caution">
    <text evidence="1">The sequence shown here is derived from an EMBL/GenBank/DDBJ whole genome shotgun (WGS) entry which is preliminary data.</text>
</comment>
<evidence type="ECO:0000313" key="1">
    <source>
        <dbReference type="EMBL" id="MBB2164342.1"/>
    </source>
</evidence>
<dbReference type="Proteomes" id="UP000540490">
    <property type="component" value="Unassembled WGS sequence"/>
</dbReference>
<organism evidence="1 4">
    <name type="scientific">Gluconacetobacter dulcium</name>
    <dbReference type="NCBI Taxonomy" id="2729096"/>
    <lineage>
        <taxon>Bacteria</taxon>
        <taxon>Pseudomonadati</taxon>
        <taxon>Pseudomonadota</taxon>
        <taxon>Alphaproteobacteria</taxon>
        <taxon>Acetobacterales</taxon>
        <taxon>Acetobacteraceae</taxon>
        <taxon>Gluconacetobacter</taxon>
    </lineage>
</organism>